<evidence type="ECO:0000313" key="1">
    <source>
        <dbReference type="EMBL" id="PNJ81101.1"/>
    </source>
</evidence>
<reference evidence="1" key="1">
    <citation type="submission" date="2017-12" db="EMBL/GenBank/DDBJ databases">
        <title>High-resolution comparative analysis of great ape genomes.</title>
        <authorList>
            <person name="Pollen A."/>
            <person name="Hastie A."/>
            <person name="Hormozdiari F."/>
            <person name="Dougherty M."/>
            <person name="Liu R."/>
            <person name="Chaisson M."/>
            <person name="Hoppe E."/>
            <person name="Hill C."/>
            <person name="Pang A."/>
            <person name="Hillier L."/>
            <person name="Baker C."/>
            <person name="Armstrong J."/>
            <person name="Shendure J."/>
            <person name="Paten B."/>
            <person name="Wilson R."/>
            <person name="Chao H."/>
            <person name="Schneider V."/>
            <person name="Ventura M."/>
            <person name="Kronenberg Z."/>
            <person name="Murali S."/>
            <person name="Gordon D."/>
            <person name="Cantsilieris S."/>
            <person name="Munson K."/>
            <person name="Nelson B."/>
            <person name="Raja A."/>
            <person name="Underwood J."/>
            <person name="Diekhans M."/>
            <person name="Fiddes I."/>
            <person name="Haussler D."/>
            <person name="Eichler E."/>
        </authorList>
    </citation>
    <scope>NUCLEOTIDE SEQUENCE [LARGE SCALE GENOMIC DNA]</scope>
    <source>
        <strain evidence="1">Susie</strain>
    </source>
</reference>
<proteinExistence type="predicted"/>
<gene>
    <name evidence="1" type="ORF">CR201_G0002290</name>
</gene>
<accession>A0A2J8XGC8</accession>
<comment type="caution">
    <text evidence="1">The sequence shown here is derived from an EMBL/GenBank/DDBJ whole genome shotgun (WGS) entry which is preliminary data.</text>
</comment>
<dbReference type="AlphaFoldDB" id="A0A2J8XGC8"/>
<feature type="non-terminal residue" evidence="1">
    <location>
        <position position="1"/>
    </location>
</feature>
<feature type="non-terminal residue" evidence="1">
    <location>
        <position position="103"/>
    </location>
</feature>
<protein>
    <submittedName>
        <fullName evidence="1">TMEM241 isoform 12</fullName>
    </submittedName>
</protein>
<dbReference type="EMBL" id="NDHI03003366">
    <property type="protein sequence ID" value="PNJ81101.1"/>
    <property type="molecule type" value="Genomic_DNA"/>
</dbReference>
<name>A0A2J8XGC8_PONAB</name>
<organism evidence="1">
    <name type="scientific">Pongo abelii</name>
    <name type="common">Sumatran orangutan</name>
    <name type="synonym">Pongo pygmaeus abelii</name>
    <dbReference type="NCBI Taxonomy" id="9601"/>
    <lineage>
        <taxon>Eukaryota</taxon>
        <taxon>Metazoa</taxon>
        <taxon>Chordata</taxon>
        <taxon>Craniata</taxon>
        <taxon>Vertebrata</taxon>
        <taxon>Euteleostomi</taxon>
        <taxon>Mammalia</taxon>
        <taxon>Eutheria</taxon>
        <taxon>Euarchontoglires</taxon>
        <taxon>Primates</taxon>
        <taxon>Haplorrhini</taxon>
        <taxon>Catarrhini</taxon>
        <taxon>Hominidae</taxon>
        <taxon>Pongo</taxon>
    </lineage>
</organism>
<sequence length="103" mass="11494">DVREEVCGRPHLLYLLSGFLPHEQVCAVCLEIYLPYIIPRVADAHWWTFASCVLETGLGRDQQQFKISCSGVASCFSAVCGYNLCWVQSLVQTGHSCVSHFAK</sequence>